<organism evidence="2">
    <name type="scientific">Mycobacterium xenopi 4042</name>
    <dbReference type="NCBI Taxonomy" id="1299334"/>
    <lineage>
        <taxon>Bacteria</taxon>
        <taxon>Bacillati</taxon>
        <taxon>Actinomycetota</taxon>
        <taxon>Actinomycetes</taxon>
        <taxon>Mycobacteriales</taxon>
        <taxon>Mycobacteriaceae</taxon>
        <taxon>Mycobacterium</taxon>
    </lineage>
</organism>
<dbReference type="EMBL" id="JAOB01000032">
    <property type="protein sequence ID" value="EUA54461.1"/>
    <property type="molecule type" value="Genomic_DNA"/>
</dbReference>
<protein>
    <submittedName>
        <fullName evidence="2">Uncharacterized protein</fullName>
    </submittedName>
</protein>
<reference evidence="2" key="1">
    <citation type="submission" date="2014-01" db="EMBL/GenBank/DDBJ databases">
        <authorList>
            <person name="Brown-Elliot B."/>
            <person name="Wallace R."/>
            <person name="Lenaerts A."/>
            <person name="Ordway D."/>
            <person name="DeGroote M.A."/>
            <person name="Parker T."/>
            <person name="Sizemore C."/>
            <person name="Tallon L.J."/>
            <person name="Sadzewicz L.K."/>
            <person name="Sengamalay N."/>
            <person name="Fraser C.M."/>
            <person name="Hine E."/>
            <person name="Shefchek K.A."/>
            <person name="Das S.P."/>
            <person name="Tettelin H."/>
        </authorList>
    </citation>
    <scope>NUCLEOTIDE SEQUENCE [LARGE SCALE GENOMIC DNA]</scope>
    <source>
        <strain evidence="2">4042</strain>
    </source>
</reference>
<comment type="caution">
    <text evidence="2">The sequence shown here is derived from an EMBL/GenBank/DDBJ whole genome shotgun (WGS) entry which is preliminary data.</text>
</comment>
<dbReference type="AlphaFoldDB" id="X8CF69"/>
<feature type="transmembrane region" description="Helical" evidence="1">
    <location>
        <begin position="18"/>
        <end position="36"/>
    </location>
</feature>
<dbReference type="PATRIC" id="fig|1299334.3.peg.3241"/>
<keyword evidence="1" id="KW-1133">Transmembrane helix</keyword>
<name>X8CF69_MYCXE</name>
<accession>X8CF69</accession>
<proteinExistence type="predicted"/>
<evidence type="ECO:0000256" key="1">
    <source>
        <dbReference type="SAM" id="Phobius"/>
    </source>
</evidence>
<sequence length="85" mass="8505">MLGVVVLGETLQTPGAEILVLIATVVVVVVATVALARGEAATMAAGAERRQDVGLGDAVSRRVLPLVGQVGGRNRVFLGPSGNSG</sequence>
<evidence type="ECO:0000313" key="2">
    <source>
        <dbReference type="EMBL" id="EUA54461.1"/>
    </source>
</evidence>
<keyword evidence="1" id="KW-0812">Transmembrane</keyword>
<keyword evidence="1" id="KW-0472">Membrane</keyword>
<gene>
    <name evidence="2" type="ORF">I553_1430</name>
</gene>